<organism evidence="1 2">
    <name type="scientific">Sagittula salina</name>
    <dbReference type="NCBI Taxonomy" id="2820268"/>
    <lineage>
        <taxon>Bacteria</taxon>
        <taxon>Pseudomonadati</taxon>
        <taxon>Pseudomonadota</taxon>
        <taxon>Alphaproteobacteria</taxon>
        <taxon>Rhodobacterales</taxon>
        <taxon>Roseobacteraceae</taxon>
        <taxon>Sagittula</taxon>
    </lineage>
</organism>
<dbReference type="Proteomes" id="UP000675940">
    <property type="component" value="Unassembled WGS sequence"/>
</dbReference>
<dbReference type="NCBIfam" id="TIGR04387">
    <property type="entry name" value="capsid_maj_N4"/>
    <property type="match status" value="1"/>
</dbReference>
<dbReference type="InterPro" id="IPR025267">
    <property type="entry name" value="ORF017-like"/>
</dbReference>
<comment type="caution">
    <text evidence="1">The sequence shown here is derived from an EMBL/GenBank/DDBJ whole genome shotgun (WGS) entry which is preliminary data.</text>
</comment>
<dbReference type="AlphaFoldDB" id="A0A940S1Y8"/>
<protein>
    <submittedName>
        <fullName evidence="1">N4-gp56 family major capsid protein</fullName>
    </submittedName>
</protein>
<proteinExistence type="predicted"/>
<evidence type="ECO:0000313" key="2">
    <source>
        <dbReference type="Proteomes" id="UP000675940"/>
    </source>
</evidence>
<sequence length="367" mass="40054">MMQTIIPWGDPKAQMKWGSQLAVDTNTAGYFTKKFEGKGDNNIIEQKTELEGDTGDRVSFDLSVQLRGKPTTGDDRVTGKEESLRFYTDQVIIDQTRKSVSAGGKMSRKRTVHDLRKVAKARLAEYWAKYMDELKFIYLSGMRGINEDFIEPEDWTGHAGNAIQPPDAQHVFYPGAVASKATLTAADTMNRDVIEVVSSESKMMRAQDPKTANMKPVTVEGEDHYVVVMSPFQERDMRTAVGATGWLEISKAAAGAEGRASKIFKGGLGMINNVILHCHESVVRARDYGAGSNVHAARALFLGRQAGVIAYGTSGGARFSWFEDKIDGDNEPIVIAGTIVGMKATVFNGKRFGTIAIDTAAKSARAA</sequence>
<evidence type="ECO:0000313" key="1">
    <source>
        <dbReference type="EMBL" id="MBP0484668.1"/>
    </source>
</evidence>
<name>A0A940S1Y8_9RHOB</name>
<dbReference type="EMBL" id="JAGISH010000015">
    <property type="protein sequence ID" value="MBP0484668.1"/>
    <property type="molecule type" value="Genomic_DNA"/>
</dbReference>
<dbReference type="Pfam" id="PF13252">
    <property type="entry name" value="Phage_capsid_3"/>
    <property type="match status" value="1"/>
</dbReference>
<gene>
    <name evidence="1" type="ORF">J5474_19525</name>
</gene>
<keyword evidence="2" id="KW-1185">Reference proteome</keyword>
<reference evidence="1" key="1">
    <citation type="submission" date="2021-03" db="EMBL/GenBank/DDBJ databases">
        <title>Sagittula salina sp. nov. strain M10.9X isolated from the marine waste.</title>
        <authorList>
            <person name="Satari L."/>
            <person name="Molina-Menor E."/>
            <person name="Vidal-Verdu A."/>
            <person name="Pascual J."/>
            <person name="Pereto J."/>
            <person name="Porcar M."/>
        </authorList>
    </citation>
    <scope>NUCLEOTIDE SEQUENCE</scope>
    <source>
        <strain evidence="1">M10.9X</strain>
    </source>
</reference>
<accession>A0A940S1Y8</accession>